<dbReference type="EC" id="2.7.7.7" evidence="1"/>
<evidence type="ECO:0000256" key="4">
    <source>
        <dbReference type="ARBA" id="ARBA00022932"/>
    </source>
</evidence>
<keyword evidence="2" id="KW-0808">Transferase</keyword>
<proteinExistence type="predicted"/>
<gene>
    <name evidence="5" type="ORF">S01H4_27368</name>
</gene>
<sequence length="187" mass="21354">MEGGKLDHSYFIKPKALNKPLNEYKSKLPQVAAAYILKDLGFSIEPGIRIQMIHIIGNHVIPAQVFDLDFNKVKSVFNKYGICTLSFMLNEITSIEDILKLIDKKQYLSDIFGPGRIFDRMINYPMRIQEVNTGSRKTLVIGDLKEIEENHFSKPVIESDTSIENGNKPEITPIPVKIVKHKITKRK</sequence>
<keyword evidence="4" id="KW-0239">DNA-directed DNA polymerase</keyword>
<accession>X1A3S3</accession>
<dbReference type="GO" id="GO:0003887">
    <property type="term" value="F:DNA-directed DNA polymerase activity"/>
    <property type="evidence" value="ECO:0007669"/>
    <property type="project" value="UniProtKB-KW"/>
</dbReference>
<dbReference type="Gene3D" id="1.10.132.60">
    <property type="entry name" value="DNA polymerase family B, C-terminal domain"/>
    <property type="match status" value="1"/>
</dbReference>
<protein>
    <recommendedName>
        <fullName evidence="1">DNA-directed DNA polymerase</fullName>
        <ecNumber evidence="1">2.7.7.7</ecNumber>
    </recommendedName>
</protein>
<evidence type="ECO:0000313" key="5">
    <source>
        <dbReference type="EMBL" id="GAG76419.1"/>
    </source>
</evidence>
<organism evidence="5">
    <name type="scientific">marine sediment metagenome</name>
    <dbReference type="NCBI Taxonomy" id="412755"/>
    <lineage>
        <taxon>unclassified sequences</taxon>
        <taxon>metagenomes</taxon>
        <taxon>ecological metagenomes</taxon>
    </lineage>
</organism>
<evidence type="ECO:0000256" key="1">
    <source>
        <dbReference type="ARBA" id="ARBA00012417"/>
    </source>
</evidence>
<keyword evidence="3" id="KW-0548">Nucleotidyltransferase</keyword>
<feature type="non-terminal residue" evidence="5">
    <location>
        <position position="187"/>
    </location>
</feature>
<dbReference type="InterPro" id="IPR043502">
    <property type="entry name" value="DNA/RNA_pol_sf"/>
</dbReference>
<evidence type="ECO:0000256" key="3">
    <source>
        <dbReference type="ARBA" id="ARBA00022695"/>
    </source>
</evidence>
<dbReference type="SUPFAM" id="SSF56672">
    <property type="entry name" value="DNA/RNA polymerases"/>
    <property type="match status" value="1"/>
</dbReference>
<dbReference type="InterPro" id="IPR042087">
    <property type="entry name" value="DNA_pol_B_thumb"/>
</dbReference>
<evidence type="ECO:0000256" key="2">
    <source>
        <dbReference type="ARBA" id="ARBA00022679"/>
    </source>
</evidence>
<name>X1A3S3_9ZZZZ</name>
<dbReference type="AlphaFoldDB" id="X1A3S3"/>
<dbReference type="EMBL" id="BART01013366">
    <property type="protein sequence ID" value="GAG76419.1"/>
    <property type="molecule type" value="Genomic_DNA"/>
</dbReference>
<reference evidence="5" key="1">
    <citation type="journal article" date="2014" name="Front. Microbiol.">
        <title>High frequency of phylogenetically diverse reductive dehalogenase-homologous genes in deep subseafloor sedimentary metagenomes.</title>
        <authorList>
            <person name="Kawai M."/>
            <person name="Futagami T."/>
            <person name="Toyoda A."/>
            <person name="Takaki Y."/>
            <person name="Nishi S."/>
            <person name="Hori S."/>
            <person name="Arai W."/>
            <person name="Tsubouchi T."/>
            <person name="Morono Y."/>
            <person name="Uchiyama I."/>
            <person name="Ito T."/>
            <person name="Fujiyama A."/>
            <person name="Inagaki F."/>
            <person name="Takami H."/>
        </authorList>
    </citation>
    <scope>NUCLEOTIDE SEQUENCE</scope>
    <source>
        <strain evidence="5">Expedition CK06-06</strain>
    </source>
</reference>
<comment type="caution">
    <text evidence="5">The sequence shown here is derived from an EMBL/GenBank/DDBJ whole genome shotgun (WGS) entry which is preliminary data.</text>
</comment>